<dbReference type="Pfam" id="PF00105">
    <property type="entry name" value="zf-C4"/>
    <property type="match status" value="1"/>
</dbReference>
<dbReference type="FunFam" id="3.30.50.10:FF:000056">
    <property type="entry name" value="Peroxisome proliferator-activated receptor gamma"/>
    <property type="match status" value="1"/>
</dbReference>
<dbReference type="InterPro" id="IPR013088">
    <property type="entry name" value="Znf_NHR/GATA"/>
</dbReference>
<keyword evidence="5" id="KW-0805">Transcription regulation</keyword>
<dbReference type="GO" id="GO:0004879">
    <property type="term" value="F:nuclear receptor activity"/>
    <property type="evidence" value="ECO:0007669"/>
    <property type="project" value="TreeGrafter"/>
</dbReference>
<sequence>MSTASDMININCSNGMPVSWTTPTYPENYFASPTTAPSATTNISPVIASGTYPHPSTTSISSNALIGTVPNYNNATVQPAFYKPSNDTLPADSATSGLAIPDYYHKQSAPITFNAKPSMPSPNDASLLNATNSTGIQKQYSLCTVCGDKASGYHYGVTSCEGCKGFFRRSIQKRMEYRCMRDGQCQISRLNRNRCQYCRFKKCIDVGMSRDCTSVRTANETNA</sequence>
<dbReference type="STRING" id="451379.A0A0N5B1B5"/>
<dbReference type="GO" id="GO:0008270">
    <property type="term" value="F:zinc ion binding"/>
    <property type="evidence" value="ECO:0007669"/>
    <property type="project" value="UniProtKB-KW"/>
</dbReference>
<dbReference type="GO" id="GO:0000122">
    <property type="term" value="P:negative regulation of transcription by RNA polymerase II"/>
    <property type="evidence" value="ECO:0007669"/>
    <property type="project" value="TreeGrafter"/>
</dbReference>
<reference evidence="12" key="1">
    <citation type="submission" date="2017-02" db="UniProtKB">
        <authorList>
            <consortium name="WormBaseParasite"/>
        </authorList>
    </citation>
    <scope>IDENTIFICATION</scope>
</reference>
<keyword evidence="8" id="KW-0675">Receptor</keyword>
<dbReference type="PANTHER" id="PTHR24082">
    <property type="entry name" value="NUCLEAR HORMONE RECEPTOR"/>
    <property type="match status" value="1"/>
</dbReference>
<organism evidence="11 12">
    <name type="scientific">Syphacia muris</name>
    <dbReference type="NCBI Taxonomy" id="451379"/>
    <lineage>
        <taxon>Eukaryota</taxon>
        <taxon>Metazoa</taxon>
        <taxon>Ecdysozoa</taxon>
        <taxon>Nematoda</taxon>
        <taxon>Chromadorea</taxon>
        <taxon>Rhabditida</taxon>
        <taxon>Spirurina</taxon>
        <taxon>Oxyuridomorpha</taxon>
        <taxon>Oxyuroidea</taxon>
        <taxon>Oxyuridae</taxon>
        <taxon>Syphacia</taxon>
    </lineage>
</organism>
<dbReference type="InterPro" id="IPR050234">
    <property type="entry name" value="Nuclear_hormone_rcpt_NR1"/>
</dbReference>
<dbReference type="Proteomes" id="UP000046393">
    <property type="component" value="Unplaced"/>
</dbReference>
<evidence type="ECO:0000256" key="2">
    <source>
        <dbReference type="ARBA" id="ARBA00022723"/>
    </source>
</evidence>
<comment type="similarity">
    <text evidence="1">Belongs to the nuclear hormone receptor family.</text>
</comment>
<dbReference type="SUPFAM" id="SSF57716">
    <property type="entry name" value="Glucocorticoid receptor-like (DNA-binding domain)"/>
    <property type="match status" value="1"/>
</dbReference>
<evidence type="ECO:0000256" key="8">
    <source>
        <dbReference type="ARBA" id="ARBA00023170"/>
    </source>
</evidence>
<accession>A0A0N5B1B5</accession>
<evidence type="ECO:0000313" key="11">
    <source>
        <dbReference type="Proteomes" id="UP000046393"/>
    </source>
</evidence>
<dbReference type="GO" id="GO:0030154">
    <property type="term" value="P:cell differentiation"/>
    <property type="evidence" value="ECO:0007669"/>
    <property type="project" value="TreeGrafter"/>
</dbReference>
<evidence type="ECO:0000256" key="6">
    <source>
        <dbReference type="ARBA" id="ARBA00023125"/>
    </source>
</evidence>
<evidence type="ECO:0000256" key="7">
    <source>
        <dbReference type="ARBA" id="ARBA00023163"/>
    </source>
</evidence>
<dbReference type="PRINTS" id="PR00047">
    <property type="entry name" value="STROIDFINGER"/>
</dbReference>
<keyword evidence="11" id="KW-1185">Reference proteome</keyword>
<keyword evidence="3" id="KW-0863">Zinc-finger</keyword>
<proteinExistence type="inferred from homology"/>
<dbReference type="PANTHER" id="PTHR24082:SF473">
    <property type="entry name" value="ECDYSONE-INDUCED PROTEIN 75B, ISOFORM B"/>
    <property type="match status" value="1"/>
</dbReference>
<evidence type="ECO:0000256" key="5">
    <source>
        <dbReference type="ARBA" id="ARBA00023015"/>
    </source>
</evidence>
<keyword evidence="6" id="KW-0238">DNA-binding</keyword>
<dbReference type="WBParaSite" id="SMUV_0001106701-mRNA-1">
    <property type="protein sequence ID" value="SMUV_0001106701-mRNA-1"/>
    <property type="gene ID" value="SMUV_0001106701"/>
</dbReference>
<dbReference type="InterPro" id="IPR001628">
    <property type="entry name" value="Znf_hrmn_rcpt"/>
</dbReference>
<evidence type="ECO:0000256" key="1">
    <source>
        <dbReference type="ARBA" id="ARBA00005993"/>
    </source>
</evidence>
<dbReference type="PROSITE" id="PS51030">
    <property type="entry name" value="NUCLEAR_REC_DBD_2"/>
    <property type="match status" value="1"/>
</dbReference>
<evidence type="ECO:0000256" key="4">
    <source>
        <dbReference type="ARBA" id="ARBA00022833"/>
    </source>
</evidence>
<dbReference type="SMART" id="SM00399">
    <property type="entry name" value="ZnF_C4"/>
    <property type="match status" value="1"/>
</dbReference>
<dbReference type="GO" id="GO:0045944">
    <property type="term" value="P:positive regulation of transcription by RNA polymerase II"/>
    <property type="evidence" value="ECO:0007669"/>
    <property type="project" value="TreeGrafter"/>
</dbReference>
<evidence type="ECO:0000313" key="12">
    <source>
        <dbReference type="WBParaSite" id="SMUV_0001106701-mRNA-1"/>
    </source>
</evidence>
<keyword evidence="7" id="KW-0804">Transcription</keyword>
<dbReference type="PROSITE" id="PS00031">
    <property type="entry name" value="NUCLEAR_REC_DBD_1"/>
    <property type="match status" value="1"/>
</dbReference>
<keyword evidence="4" id="KW-0862">Zinc</keyword>
<dbReference type="Gene3D" id="3.30.50.10">
    <property type="entry name" value="Erythroid Transcription Factor GATA-1, subunit A"/>
    <property type="match status" value="1"/>
</dbReference>
<feature type="domain" description="Nuclear receptor" evidence="10">
    <location>
        <begin position="140"/>
        <end position="215"/>
    </location>
</feature>
<dbReference type="AlphaFoldDB" id="A0A0N5B1B5"/>
<evidence type="ECO:0000256" key="3">
    <source>
        <dbReference type="ARBA" id="ARBA00022771"/>
    </source>
</evidence>
<evidence type="ECO:0000256" key="9">
    <source>
        <dbReference type="ARBA" id="ARBA00023242"/>
    </source>
</evidence>
<evidence type="ECO:0000259" key="10">
    <source>
        <dbReference type="PROSITE" id="PS51030"/>
    </source>
</evidence>
<keyword evidence="9" id="KW-0539">Nucleus</keyword>
<dbReference type="GO" id="GO:0000978">
    <property type="term" value="F:RNA polymerase II cis-regulatory region sequence-specific DNA binding"/>
    <property type="evidence" value="ECO:0007669"/>
    <property type="project" value="TreeGrafter"/>
</dbReference>
<protein>
    <submittedName>
        <fullName evidence="12">Nuclear receptor domain-containing protein</fullName>
    </submittedName>
</protein>
<name>A0A0N5B1B5_9BILA</name>
<keyword evidence="2" id="KW-0479">Metal-binding</keyword>
<dbReference type="GO" id="GO:0009755">
    <property type="term" value="P:hormone-mediated signaling pathway"/>
    <property type="evidence" value="ECO:0007669"/>
    <property type="project" value="TreeGrafter"/>
</dbReference>